<name>A0A6J6XI96_9ZZZZ</name>
<gene>
    <name evidence="1" type="ORF">UFOPK3026_00326</name>
</gene>
<evidence type="ECO:0000313" key="1">
    <source>
        <dbReference type="EMBL" id="CAB4796941.1"/>
    </source>
</evidence>
<accession>A0A6J6XI96</accession>
<protein>
    <submittedName>
        <fullName evidence="1">Unannotated protein</fullName>
    </submittedName>
</protein>
<organism evidence="1">
    <name type="scientific">freshwater metagenome</name>
    <dbReference type="NCBI Taxonomy" id="449393"/>
    <lineage>
        <taxon>unclassified sequences</taxon>
        <taxon>metagenomes</taxon>
        <taxon>ecological metagenomes</taxon>
    </lineage>
</organism>
<dbReference type="AlphaFoldDB" id="A0A6J6XI96"/>
<sequence length="46" mass="5588">MGRSNKIVLQYLKTTFGEMDLSSILYMCRVIESEYLRKTMSWLWKH</sequence>
<reference evidence="1" key="1">
    <citation type="submission" date="2020-05" db="EMBL/GenBank/DDBJ databases">
        <authorList>
            <person name="Chiriac C."/>
            <person name="Salcher M."/>
            <person name="Ghai R."/>
            <person name="Kavagutti S V."/>
        </authorList>
    </citation>
    <scope>NUCLEOTIDE SEQUENCE</scope>
</reference>
<proteinExistence type="predicted"/>
<dbReference type="EMBL" id="CAFAAP010000030">
    <property type="protein sequence ID" value="CAB4796941.1"/>
    <property type="molecule type" value="Genomic_DNA"/>
</dbReference>